<dbReference type="Pfam" id="PF00528">
    <property type="entry name" value="BPD_transp_1"/>
    <property type="match status" value="1"/>
</dbReference>
<proteinExistence type="inferred from homology"/>
<feature type="transmembrane region" description="Helical" evidence="9">
    <location>
        <begin position="194"/>
        <end position="215"/>
    </location>
</feature>
<protein>
    <recommendedName>
        <fullName evidence="10">Molybdenum transport system permease</fullName>
    </recommendedName>
</protein>
<feature type="transmembrane region" description="Helical" evidence="9">
    <location>
        <begin position="15"/>
        <end position="35"/>
    </location>
</feature>
<feature type="domain" description="ABC transmembrane type-1" evidence="11">
    <location>
        <begin position="9"/>
        <end position="217"/>
    </location>
</feature>
<dbReference type="EMBL" id="JAGYPF010000005">
    <property type="protein sequence ID" value="MBS4216048.1"/>
    <property type="molecule type" value="Genomic_DNA"/>
</dbReference>
<feature type="transmembrane region" description="Helical" evidence="9">
    <location>
        <begin position="47"/>
        <end position="67"/>
    </location>
</feature>
<evidence type="ECO:0000256" key="4">
    <source>
        <dbReference type="ARBA" id="ARBA00022475"/>
    </source>
</evidence>
<dbReference type="RefSeq" id="WP_213120541.1">
    <property type="nucleotide sequence ID" value="NZ_JAGYPF010000005.1"/>
</dbReference>
<dbReference type="PANTHER" id="PTHR30183:SF3">
    <property type="entry name" value="MOLYBDENUM TRANSPORT SYSTEM PERMEASE PROTEIN MODB"/>
    <property type="match status" value="1"/>
</dbReference>
<dbReference type="InterPro" id="IPR035906">
    <property type="entry name" value="MetI-like_sf"/>
</dbReference>
<evidence type="ECO:0000256" key="1">
    <source>
        <dbReference type="ARBA" id="ARBA00004651"/>
    </source>
</evidence>
<keyword evidence="5 10" id="KW-0500">Molybdenum</keyword>
<dbReference type="SUPFAM" id="SSF161098">
    <property type="entry name" value="MetI-like"/>
    <property type="match status" value="1"/>
</dbReference>
<evidence type="ECO:0000259" key="11">
    <source>
        <dbReference type="PROSITE" id="PS50928"/>
    </source>
</evidence>
<organism evidence="12 13">
    <name type="scientific">Neobacillus rhizophilus</name>
    <dbReference type="NCBI Taxonomy" id="2833579"/>
    <lineage>
        <taxon>Bacteria</taxon>
        <taxon>Bacillati</taxon>
        <taxon>Bacillota</taxon>
        <taxon>Bacilli</taxon>
        <taxon>Bacillales</taxon>
        <taxon>Bacillaceae</taxon>
        <taxon>Neobacillus</taxon>
    </lineage>
</organism>
<evidence type="ECO:0000256" key="10">
    <source>
        <dbReference type="RuleBase" id="RU365097"/>
    </source>
</evidence>
<dbReference type="Gene3D" id="1.10.3720.10">
    <property type="entry name" value="MetI-like"/>
    <property type="match status" value="1"/>
</dbReference>
<comment type="caution">
    <text evidence="10">Lacks conserved residue(s) required for the propagation of feature annotation.</text>
</comment>
<dbReference type="InterPro" id="IPR000515">
    <property type="entry name" value="MetI-like"/>
</dbReference>
<evidence type="ECO:0000256" key="3">
    <source>
        <dbReference type="ARBA" id="ARBA00022448"/>
    </source>
</evidence>
<dbReference type="AlphaFoldDB" id="A0A942UC94"/>
<dbReference type="InterPro" id="IPR011867">
    <property type="entry name" value="ModB_ABC"/>
</dbReference>
<accession>A0A942UC94</accession>
<evidence type="ECO:0000256" key="5">
    <source>
        <dbReference type="ARBA" id="ARBA00022505"/>
    </source>
</evidence>
<gene>
    <name evidence="12" type="primary">modB</name>
    <name evidence="12" type="ORF">KHA99_26855</name>
</gene>
<comment type="subcellular location">
    <subcellularLocation>
        <location evidence="1 9">Cell membrane</location>
        <topology evidence="1 9">Multi-pass membrane protein</topology>
    </subcellularLocation>
</comment>
<keyword evidence="3 9" id="KW-0813">Transport</keyword>
<sequence length="220" mass="24067">MLNEFWPPILLSLKVAIISALLALIFGILFGRLFADKQFKGKMIVETLMLLPIVLPPTVIGFLLIFFFGKNSPAGAFIETLFDRSIIFTPLAAIIASTIVAFPLMYQSVKTGFQAVDKDIEEAAKMDGASDFNVFLQVTLPLSVRSIVSGFILSFARALGEFGATLMFAGNIPGKTQTAPTAVYVAMETGNMKLAWLLVISMIFISFLMLLTTNLTQRKP</sequence>
<dbReference type="PANTHER" id="PTHR30183">
    <property type="entry name" value="MOLYBDENUM TRANSPORT SYSTEM PERMEASE PROTEIN MODB"/>
    <property type="match status" value="1"/>
</dbReference>
<evidence type="ECO:0000256" key="8">
    <source>
        <dbReference type="ARBA" id="ARBA00023136"/>
    </source>
</evidence>
<keyword evidence="7 9" id="KW-1133">Transmembrane helix</keyword>
<comment type="similarity">
    <text evidence="2 10">Belongs to the binding-protein-dependent transport system permease family. CysTW subfamily.</text>
</comment>
<dbReference type="Proteomes" id="UP000679749">
    <property type="component" value="Unassembled WGS sequence"/>
</dbReference>
<dbReference type="GO" id="GO:0015098">
    <property type="term" value="F:molybdate ion transmembrane transporter activity"/>
    <property type="evidence" value="ECO:0007669"/>
    <property type="project" value="UniProtKB-UniRule"/>
</dbReference>
<keyword evidence="8 9" id="KW-0472">Membrane</keyword>
<evidence type="ECO:0000313" key="12">
    <source>
        <dbReference type="EMBL" id="MBS4216048.1"/>
    </source>
</evidence>
<keyword evidence="6 9" id="KW-0812">Transmembrane</keyword>
<dbReference type="NCBIfam" id="TIGR02141">
    <property type="entry name" value="modB_ABC"/>
    <property type="match status" value="1"/>
</dbReference>
<dbReference type="PROSITE" id="PS50928">
    <property type="entry name" value="ABC_TM1"/>
    <property type="match status" value="1"/>
</dbReference>
<evidence type="ECO:0000313" key="13">
    <source>
        <dbReference type="Proteomes" id="UP000679749"/>
    </source>
</evidence>
<evidence type="ECO:0000256" key="2">
    <source>
        <dbReference type="ARBA" id="ARBA00007069"/>
    </source>
</evidence>
<keyword evidence="4 10" id="KW-1003">Cell membrane</keyword>
<keyword evidence="13" id="KW-1185">Reference proteome</keyword>
<name>A0A942UC94_9BACI</name>
<evidence type="ECO:0000256" key="7">
    <source>
        <dbReference type="ARBA" id="ARBA00022989"/>
    </source>
</evidence>
<feature type="transmembrane region" description="Helical" evidence="9">
    <location>
        <begin position="87"/>
        <end position="106"/>
    </location>
</feature>
<evidence type="ECO:0000256" key="9">
    <source>
        <dbReference type="RuleBase" id="RU363032"/>
    </source>
</evidence>
<dbReference type="CDD" id="cd06261">
    <property type="entry name" value="TM_PBP2"/>
    <property type="match status" value="1"/>
</dbReference>
<comment type="function">
    <text evidence="10">Part of the binding-protein-dependent transport system for molybdenum; probably responsible for the translocation of the substrate across the membrane.</text>
</comment>
<evidence type="ECO:0000256" key="6">
    <source>
        <dbReference type="ARBA" id="ARBA00022692"/>
    </source>
</evidence>
<comment type="caution">
    <text evidence="12">The sequence shown here is derived from an EMBL/GenBank/DDBJ whole genome shotgun (WGS) entry which is preliminary data.</text>
</comment>
<reference evidence="12" key="1">
    <citation type="submission" date="2021-05" db="EMBL/GenBank/DDBJ databases">
        <title>Novel Bacillus species.</title>
        <authorList>
            <person name="Liu G."/>
        </authorList>
    </citation>
    <scope>NUCLEOTIDE SEQUENCE</scope>
    <source>
        <strain evidence="12">FJAT-49825</strain>
    </source>
</reference>
<dbReference type="GO" id="GO:0005886">
    <property type="term" value="C:plasma membrane"/>
    <property type="evidence" value="ECO:0007669"/>
    <property type="project" value="UniProtKB-SubCell"/>
</dbReference>